<keyword evidence="4" id="KW-1185">Reference proteome</keyword>
<evidence type="ECO:0000259" key="2">
    <source>
        <dbReference type="PROSITE" id="PS50222"/>
    </source>
</evidence>
<reference evidence="3 4" key="1">
    <citation type="submission" date="2023-05" db="EMBL/GenBank/DDBJ databases">
        <title>A 100% complete, gapless, phased diploid assembly of the Scenedesmus obliquus UTEX 3031 genome.</title>
        <authorList>
            <person name="Biondi T.C."/>
            <person name="Hanschen E.R."/>
            <person name="Kwon T."/>
            <person name="Eng W."/>
            <person name="Kruse C.P.S."/>
            <person name="Koehler S.I."/>
            <person name="Kunde Y."/>
            <person name="Gleasner C.D."/>
            <person name="You Mak K.T."/>
            <person name="Polle J."/>
            <person name="Hovde B.T."/>
            <person name="Starkenburg S.R."/>
        </authorList>
    </citation>
    <scope>NUCLEOTIDE SEQUENCE [LARGE SCALE GENOMIC DNA]</scope>
    <source>
        <strain evidence="3 4">DOE0152z</strain>
    </source>
</reference>
<gene>
    <name evidence="3" type="ORF">OEZ85_010134</name>
</gene>
<evidence type="ECO:0000313" key="3">
    <source>
        <dbReference type="EMBL" id="WIA09920.1"/>
    </source>
</evidence>
<feature type="domain" description="EF-hand" evidence="2">
    <location>
        <begin position="54"/>
        <end position="89"/>
    </location>
</feature>
<evidence type="ECO:0000256" key="1">
    <source>
        <dbReference type="ARBA" id="ARBA00022837"/>
    </source>
</evidence>
<keyword evidence="1" id="KW-0106">Calcium</keyword>
<dbReference type="Gene3D" id="1.10.238.10">
    <property type="entry name" value="EF-hand"/>
    <property type="match status" value="1"/>
</dbReference>
<organism evidence="3 4">
    <name type="scientific">Tetradesmus obliquus</name>
    <name type="common">Green alga</name>
    <name type="synonym">Acutodesmus obliquus</name>
    <dbReference type="NCBI Taxonomy" id="3088"/>
    <lineage>
        <taxon>Eukaryota</taxon>
        <taxon>Viridiplantae</taxon>
        <taxon>Chlorophyta</taxon>
        <taxon>core chlorophytes</taxon>
        <taxon>Chlorophyceae</taxon>
        <taxon>CS clade</taxon>
        <taxon>Sphaeropleales</taxon>
        <taxon>Scenedesmaceae</taxon>
        <taxon>Tetradesmus</taxon>
    </lineage>
</organism>
<dbReference type="SMART" id="SM00054">
    <property type="entry name" value="EFh"/>
    <property type="match status" value="2"/>
</dbReference>
<evidence type="ECO:0000313" key="4">
    <source>
        <dbReference type="Proteomes" id="UP001244341"/>
    </source>
</evidence>
<dbReference type="Proteomes" id="UP001244341">
    <property type="component" value="Chromosome 2b"/>
</dbReference>
<dbReference type="PROSITE" id="PS00018">
    <property type="entry name" value="EF_HAND_1"/>
    <property type="match status" value="2"/>
</dbReference>
<dbReference type="Pfam" id="PF13202">
    <property type="entry name" value="EF-hand_5"/>
    <property type="match status" value="1"/>
</dbReference>
<dbReference type="EMBL" id="CP126209">
    <property type="protein sequence ID" value="WIA09920.1"/>
    <property type="molecule type" value="Genomic_DNA"/>
</dbReference>
<dbReference type="InterPro" id="IPR011992">
    <property type="entry name" value="EF-hand-dom_pair"/>
</dbReference>
<dbReference type="SUPFAM" id="SSF47473">
    <property type="entry name" value="EF-hand"/>
    <property type="match status" value="1"/>
</dbReference>
<proteinExistence type="predicted"/>
<dbReference type="PANTHER" id="PTHR37754">
    <property type="entry name" value="CALCIUM ION-BINDING PROTEIN"/>
    <property type="match status" value="1"/>
</dbReference>
<dbReference type="InterPro" id="IPR018247">
    <property type="entry name" value="EF_Hand_1_Ca_BS"/>
</dbReference>
<name>A0ABY8TLQ7_TETOB</name>
<protein>
    <recommendedName>
        <fullName evidence="2">EF-hand domain-containing protein</fullName>
    </recommendedName>
</protein>
<dbReference type="InterPro" id="IPR002048">
    <property type="entry name" value="EF_hand_dom"/>
</dbReference>
<sequence>MGLFDYLFSWMCKRVFKKVDYNNNGLIEPLEVEVAILALYNIINKRLPGWQDPPNRDAIQAALKSFDDDHNGALDDREFERFAKSLMSTGPDMFFARVGKDAVVKTALLPALTVGVKKAGGEVPGMEGLKDVPLAVLAPALGVAFNAIKALVPY</sequence>
<dbReference type="PANTHER" id="PTHR37754:SF4">
    <property type="entry name" value="EF-HAND DOMAIN-CONTAINING PROTEIN"/>
    <property type="match status" value="1"/>
</dbReference>
<dbReference type="PROSITE" id="PS50222">
    <property type="entry name" value="EF_HAND_2"/>
    <property type="match status" value="1"/>
</dbReference>
<accession>A0ABY8TLQ7</accession>